<protein>
    <submittedName>
        <fullName evidence="1">UDP-N-acetylglucosamine pyrophosphorylase</fullName>
    </submittedName>
</protein>
<reference evidence="1 2" key="1">
    <citation type="submission" date="2021-01" db="EMBL/GenBank/DDBJ databases">
        <title>Genomic Encyclopedia of Type Strains, Phase IV (KMG-IV): sequencing the most valuable type-strain genomes for metagenomic binning, comparative biology and taxonomic classification.</title>
        <authorList>
            <person name="Goeker M."/>
        </authorList>
    </citation>
    <scope>NUCLEOTIDE SEQUENCE [LARGE SCALE GENOMIC DNA]</scope>
    <source>
        <strain evidence="1 2">DSM 103394</strain>
    </source>
</reference>
<evidence type="ECO:0000313" key="1">
    <source>
        <dbReference type="EMBL" id="MBP1082719.1"/>
    </source>
</evidence>
<dbReference type="Proteomes" id="UP000674416">
    <property type="component" value="Unassembled WGS sequence"/>
</dbReference>
<evidence type="ECO:0000313" key="2">
    <source>
        <dbReference type="Proteomes" id="UP000674416"/>
    </source>
</evidence>
<comment type="caution">
    <text evidence="1">The sequence shown here is derived from an EMBL/GenBank/DDBJ whole genome shotgun (WGS) entry which is preliminary data.</text>
</comment>
<dbReference type="EMBL" id="JAFDST010000003">
    <property type="protein sequence ID" value="MBP1082719.1"/>
    <property type="molecule type" value="Genomic_DNA"/>
</dbReference>
<name>A0ABS4CZA6_9BACI</name>
<accession>A0ABS4CZA6</accession>
<organism evidence="1 2">
    <name type="scientific">Bacillus capparidis</name>
    <dbReference type="NCBI Taxonomy" id="1840411"/>
    <lineage>
        <taxon>Bacteria</taxon>
        <taxon>Bacillati</taxon>
        <taxon>Bacillota</taxon>
        <taxon>Bacilli</taxon>
        <taxon>Bacillales</taxon>
        <taxon>Bacillaceae</taxon>
        <taxon>Bacillus</taxon>
    </lineage>
</organism>
<gene>
    <name evidence="1" type="ORF">JOC74_003222</name>
</gene>
<sequence>MKSRQRVYDTVPIPANASALEDENEVAYFREPHYFLLNKKIVGLFVLIFLRSVCID</sequence>
<proteinExistence type="predicted"/>
<keyword evidence="2" id="KW-1185">Reference proteome</keyword>